<dbReference type="FunFam" id="1.10.10.10:FF:000001">
    <property type="entry name" value="LysR family transcriptional regulator"/>
    <property type="match status" value="1"/>
</dbReference>
<dbReference type="Gene3D" id="3.40.190.10">
    <property type="entry name" value="Periplasmic binding protein-like II"/>
    <property type="match status" value="2"/>
</dbReference>
<name>A0A3N4GV32_9ACTN</name>
<evidence type="ECO:0000256" key="3">
    <source>
        <dbReference type="ARBA" id="ARBA00023125"/>
    </source>
</evidence>
<dbReference type="PRINTS" id="PR00039">
    <property type="entry name" value="HTHLYSR"/>
</dbReference>
<comment type="similarity">
    <text evidence="1">Belongs to the LysR transcriptional regulatory family.</text>
</comment>
<dbReference type="OrthoDB" id="3176554at2"/>
<reference evidence="7 8" key="1">
    <citation type="submission" date="2018-11" db="EMBL/GenBank/DDBJ databases">
        <title>Draft genome sequence of Gordonia sp. RS15-1S isolated from rice stems.</title>
        <authorList>
            <person name="Muangham S."/>
        </authorList>
    </citation>
    <scope>NUCLEOTIDE SEQUENCE [LARGE SCALE GENOMIC DNA]</scope>
    <source>
        <strain evidence="7 8">RS15-1S</strain>
    </source>
</reference>
<dbReference type="AlphaFoldDB" id="A0A3N4GV32"/>
<comment type="caution">
    <text evidence="7">The sequence shown here is derived from an EMBL/GenBank/DDBJ whole genome shotgun (WGS) entry which is preliminary data.</text>
</comment>
<accession>A0A3N4GV32</accession>
<keyword evidence="3" id="KW-0238">DNA-binding</keyword>
<dbReference type="RefSeq" id="WP_123926590.1">
    <property type="nucleotide sequence ID" value="NZ_JBPSDP010000003.1"/>
</dbReference>
<evidence type="ECO:0000256" key="5">
    <source>
        <dbReference type="ARBA" id="ARBA00023163"/>
    </source>
</evidence>
<dbReference type="PANTHER" id="PTHR30346:SF0">
    <property type="entry name" value="HCA OPERON TRANSCRIPTIONAL ACTIVATOR HCAR"/>
    <property type="match status" value="1"/>
</dbReference>
<dbReference type="GO" id="GO:0003700">
    <property type="term" value="F:DNA-binding transcription factor activity"/>
    <property type="evidence" value="ECO:0007669"/>
    <property type="project" value="InterPro"/>
</dbReference>
<feature type="domain" description="HTH lysR-type" evidence="6">
    <location>
        <begin position="1"/>
        <end position="60"/>
    </location>
</feature>
<dbReference type="Proteomes" id="UP000267536">
    <property type="component" value="Unassembled WGS sequence"/>
</dbReference>
<dbReference type="InterPro" id="IPR036388">
    <property type="entry name" value="WH-like_DNA-bd_sf"/>
</dbReference>
<evidence type="ECO:0000256" key="2">
    <source>
        <dbReference type="ARBA" id="ARBA00023015"/>
    </source>
</evidence>
<dbReference type="InterPro" id="IPR036390">
    <property type="entry name" value="WH_DNA-bd_sf"/>
</dbReference>
<evidence type="ECO:0000313" key="7">
    <source>
        <dbReference type="EMBL" id="RPA65347.1"/>
    </source>
</evidence>
<dbReference type="SUPFAM" id="SSF46785">
    <property type="entry name" value="Winged helix' DNA-binding domain"/>
    <property type="match status" value="1"/>
</dbReference>
<keyword evidence="4" id="KW-0010">Activator</keyword>
<gene>
    <name evidence="7" type="ORF">EF294_05870</name>
</gene>
<organism evidence="7 8">
    <name type="scientific">Gordonia oryzae</name>
    <dbReference type="NCBI Taxonomy" id="2487349"/>
    <lineage>
        <taxon>Bacteria</taxon>
        <taxon>Bacillati</taxon>
        <taxon>Actinomycetota</taxon>
        <taxon>Actinomycetes</taxon>
        <taxon>Mycobacteriales</taxon>
        <taxon>Gordoniaceae</taxon>
        <taxon>Gordonia</taxon>
    </lineage>
</organism>
<dbReference type="CDD" id="cd08414">
    <property type="entry name" value="PBP2_LTTR_aromatics_like"/>
    <property type="match status" value="1"/>
</dbReference>
<dbReference type="Pfam" id="PF03466">
    <property type="entry name" value="LysR_substrate"/>
    <property type="match status" value="1"/>
</dbReference>
<dbReference type="InterPro" id="IPR000847">
    <property type="entry name" value="LysR_HTH_N"/>
</dbReference>
<keyword evidence="2" id="KW-0805">Transcription regulation</keyword>
<dbReference type="EMBL" id="RKMH01000003">
    <property type="protein sequence ID" value="RPA65347.1"/>
    <property type="molecule type" value="Genomic_DNA"/>
</dbReference>
<keyword evidence="5" id="KW-0804">Transcription</keyword>
<keyword evidence="8" id="KW-1185">Reference proteome</keyword>
<dbReference type="PROSITE" id="PS50931">
    <property type="entry name" value="HTH_LYSR"/>
    <property type="match status" value="1"/>
</dbReference>
<proteinExistence type="inferred from homology"/>
<evidence type="ECO:0000256" key="4">
    <source>
        <dbReference type="ARBA" id="ARBA00023159"/>
    </source>
</evidence>
<protein>
    <submittedName>
        <fullName evidence="7">LysR family transcriptional regulator</fullName>
    </submittedName>
</protein>
<evidence type="ECO:0000256" key="1">
    <source>
        <dbReference type="ARBA" id="ARBA00009437"/>
    </source>
</evidence>
<dbReference type="PANTHER" id="PTHR30346">
    <property type="entry name" value="TRANSCRIPTIONAL DUAL REGULATOR HCAR-RELATED"/>
    <property type="match status" value="1"/>
</dbReference>
<dbReference type="GO" id="GO:0003677">
    <property type="term" value="F:DNA binding"/>
    <property type="evidence" value="ECO:0007669"/>
    <property type="project" value="UniProtKB-KW"/>
</dbReference>
<dbReference type="GO" id="GO:0032993">
    <property type="term" value="C:protein-DNA complex"/>
    <property type="evidence" value="ECO:0007669"/>
    <property type="project" value="TreeGrafter"/>
</dbReference>
<sequence length="295" mass="31878">MDLTIAHLRYFLAVAEELHFTRAAQRLHISAPSLSQQIQQLERRSGVTLFRRTSRQVQLTADGAALVPLARDAIAAMDAVIAWADSSGTASVLRIGIAASSEMSNRLLATAVERHPDTTWQIHGLPLADALTALRSGEVDVSLMIADQQPAEPADVVVRPLWSEGRVLVVNERHRLAGRDAVTLAETDDETFIGIRGGDEPKSWFVDPRPSGRHLEILPLATHFDDVLQLCSAGVGVNICGSSATVTHARPGLRYVPIIDLAPVTTYLCHLRAKPNALVEAFAAIAEQVAADTRS</sequence>
<evidence type="ECO:0000313" key="8">
    <source>
        <dbReference type="Proteomes" id="UP000267536"/>
    </source>
</evidence>
<dbReference type="Gene3D" id="1.10.10.10">
    <property type="entry name" value="Winged helix-like DNA-binding domain superfamily/Winged helix DNA-binding domain"/>
    <property type="match status" value="1"/>
</dbReference>
<dbReference type="SUPFAM" id="SSF53850">
    <property type="entry name" value="Periplasmic binding protein-like II"/>
    <property type="match status" value="1"/>
</dbReference>
<evidence type="ECO:0000259" key="6">
    <source>
        <dbReference type="PROSITE" id="PS50931"/>
    </source>
</evidence>
<dbReference type="InterPro" id="IPR005119">
    <property type="entry name" value="LysR_subst-bd"/>
</dbReference>
<dbReference type="Pfam" id="PF00126">
    <property type="entry name" value="HTH_1"/>
    <property type="match status" value="1"/>
</dbReference>